<accession>A0A6A4F2F2</accession>
<evidence type="ECO:0000256" key="1">
    <source>
        <dbReference type="SAM" id="MobiDB-lite"/>
    </source>
</evidence>
<feature type="region of interest" description="Disordered" evidence="1">
    <location>
        <begin position="1"/>
        <end position="23"/>
    </location>
</feature>
<gene>
    <name evidence="2" type="ORF">PR003_g14968</name>
</gene>
<sequence>MEVTSQLVAQSAMPHEEEDEHEYEHEAAAVLVAQRAEGERADERGLARALRNVFAGAVRGFFRSDPASKCSAMHSESSSQLLAYSLSFCGFYGLVS</sequence>
<name>A0A6A4F2F2_9STRA</name>
<reference evidence="2 3" key="1">
    <citation type="submission" date="2018-08" db="EMBL/GenBank/DDBJ databases">
        <title>Genomic investigation of the strawberry pathogen Phytophthora fragariae indicates pathogenicity is determined by transcriptional variation in three key races.</title>
        <authorList>
            <person name="Adams T.M."/>
            <person name="Armitage A.D."/>
            <person name="Sobczyk M.K."/>
            <person name="Bates H.J."/>
            <person name="Dunwell J.M."/>
            <person name="Nellist C.F."/>
            <person name="Harrison R.J."/>
        </authorList>
    </citation>
    <scope>NUCLEOTIDE SEQUENCE [LARGE SCALE GENOMIC DNA]</scope>
    <source>
        <strain evidence="2 3">SCRP333</strain>
    </source>
</reference>
<proteinExistence type="predicted"/>
<evidence type="ECO:0000313" key="2">
    <source>
        <dbReference type="EMBL" id="KAE9331522.1"/>
    </source>
</evidence>
<dbReference type="EMBL" id="QXFT01001013">
    <property type="protein sequence ID" value="KAE9331522.1"/>
    <property type="molecule type" value="Genomic_DNA"/>
</dbReference>
<protein>
    <submittedName>
        <fullName evidence="2">Uncharacterized protein</fullName>
    </submittedName>
</protein>
<comment type="caution">
    <text evidence="2">The sequence shown here is derived from an EMBL/GenBank/DDBJ whole genome shotgun (WGS) entry which is preliminary data.</text>
</comment>
<dbReference type="AlphaFoldDB" id="A0A6A4F2F2"/>
<evidence type="ECO:0000313" key="3">
    <source>
        <dbReference type="Proteomes" id="UP000434957"/>
    </source>
</evidence>
<organism evidence="2 3">
    <name type="scientific">Phytophthora rubi</name>
    <dbReference type="NCBI Taxonomy" id="129364"/>
    <lineage>
        <taxon>Eukaryota</taxon>
        <taxon>Sar</taxon>
        <taxon>Stramenopiles</taxon>
        <taxon>Oomycota</taxon>
        <taxon>Peronosporomycetes</taxon>
        <taxon>Peronosporales</taxon>
        <taxon>Peronosporaceae</taxon>
        <taxon>Phytophthora</taxon>
    </lineage>
</organism>
<keyword evidence="3" id="KW-1185">Reference proteome</keyword>
<dbReference type="Proteomes" id="UP000434957">
    <property type="component" value="Unassembled WGS sequence"/>
</dbReference>